<evidence type="ECO:0000256" key="2">
    <source>
        <dbReference type="ARBA" id="ARBA00022737"/>
    </source>
</evidence>
<dbReference type="InterPro" id="IPR038081">
    <property type="entry name" value="CalX-like_sf"/>
</dbReference>
<reference evidence="5 6" key="1">
    <citation type="submission" date="2015-08" db="EMBL/GenBank/DDBJ databases">
        <title>Investigation of the bacterial diversity of lava forest soil.</title>
        <authorList>
            <person name="Lee J.S."/>
        </authorList>
    </citation>
    <scope>NUCLEOTIDE SEQUENCE [LARGE SCALE GENOMIC DNA]</scope>
    <source>
        <strain evidence="5 6">GJW-30</strain>
    </source>
</reference>
<dbReference type="RefSeq" id="WP_096357642.1">
    <property type="nucleotide sequence ID" value="NZ_AP014946.1"/>
</dbReference>
<accession>A0A0S3PYX2</accession>
<dbReference type="GO" id="GO:0016020">
    <property type="term" value="C:membrane"/>
    <property type="evidence" value="ECO:0007669"/>
    <property type="project" value="InterPro"/>
</dbReference>
<dbReference type="PANTHER" id="PTHR46580:SF2">
    <property type="entry name" value="MAM DOMAIN-CONTAINING PROTEIN"/>
    <property type="match status" value="1"/>
</dbReference>
<dbReference type="InterPro" id="IPR013517">
    <property type="entry name" value="FG-GAP"/>
</dbReference>
<dbReference type="Gene3D" id="3.40.33.10">
    <property type="entry name" value="CAP"/>
    <property type="match status" value="1"/>
</dbReference>
<evidence type="ECO:0000313" key="6">
    <source>
        <dbReference type="Proteomes" id="UP000236884"/>
    </source>
</evidence>
<dbReference type="PANTHER" id="PTHR46580">
    <property type="entry name" value="SENSOR KINASE-RELATED"/>
    <property type="match status" value="1"/>
</dbReference>
<dbReference type="KEGG" id="vgo:GJW-30_1_03526"/>
<dbReference type="InterPro" id="IPR001343">
    <property type="entry name" value="Hemolysn_Ca-bd"/>
</dbReference>
<dbReference type="CDD" id="cd05379">
    <property type="entry name" value="CAP_bacterial"/>
    <property type="match status" value="1"/>
</dbReference>
<name>A0A0S3PYX2_9BRAD</name>
<dbReference type="Pfam" id="PF13517">
    <property type="entry name" value="FG-GAP_3"/>
    <property type="match status" value="3"/>
</dbReference>
<dbReference type="InterPro" id="IPR003644">
    <property type="entry name" value="Calx_beta"/>
</dbReference>
<dbReference type="GO" id="GO:0005509">
    <property type="term" value="F:calcium ion binding"/>
    <property type="evidence" value="ECO:0007669"/>
    <property type="project" value="InterPro"/>
</dbReference>
<dbReference type="SUPFAM" id="SSF69318">
    <property type="entry name" value="Integrin alpha N-terminal domain"/>
    <property type="match status" value="1"/>
</dbReference>
<evidence type="ECO:0000256" key="1">
    <source>
        <dbReference type="ARBA" id="ARBA00022729"/>
    </source>
</evidence>
<dbReference type="SUPFAM" id="SSF51120">
    <property type="entry name" value="beta-Roll"/>
    <property type="match status" value="1"/>
</dbReference>
<dbReference type="OrthoDB" id="223957at2"/>
<dbReference type="SUPFAM" id="SSF141072">
    <property type="entry name" value="CalX-like"/>
    <property type="match status" value="1"/>
</dbReference>
<dbReference type="EMBL" id="AP014946">
    <property type="protein sequence ID" value="BAT60976.1"/>
    <property type="molecule type" value="Genomic_DNA"/>
</dbReference>
<dbReference type="AlphaFoldDB" id="A0A0S3PYX2"/>
<dbReference type="Pfam" id="PF00188">
    <property type="entry name" value="CAP"/>
    <property type="match status" value="1"/>
</dbReference>
<organism evidence="5 6">
    <name type="scientific">Variibacter gotjawalensis</name>
    <dbReference type="NCBI Taxonomy" id="1333996"/>
    <lineage>
        <taxon>Bacteria</taxon>
        <taxon>Pseudomonadati</taxon>
        <taxon>Pseudomonadota</taxon>
        <taxon>Alphaproteobacteria</taxon>
        <taxon>Hyphomicrobiales</taxon>
        <taxon>Nitrobacteraceae</taxon>
        <taxon>Variibacter</taxon>
    </lineage>
</organism>
<evidence type="ECO:0000259" key="4">
    <source>
        <dbReference type="SMART" id="SM00237"/>
    </source>
</evidence>
<proteinExistence type="predicted"/>
<gene>
    <name evidence="5" type="ORF">GJW-30_1_03526</name>
</gene>
<keyword evidence="6" id="KW-1185">Reference proteome</keyword>
<evidence type="ECO:0000313" key="5">
    <source>
        <dbReference type="EMBL" id="BAT60976.1"/>
    </source>
</evidence>
<dbReference type="Proteomes" id="UP000236884">
    <property type="component" value="Chromosome"/>
</dbReference>
<sequence length="786" mass="82486">MTVNIYAPTASDDLSSAELELYNGIMAYRAQNGLPPIQLSKALTTTAGRHATDTVENIWGPKLQLPAGANMHSWSDAPYFGDHSQPQAMWDAPQRLGTGYPGRGYEISASGQSSVLEALKSWQNSPSHNDVVLNKSIWGADWKSIGIGVEQTPQGNIYHVWFGHEADPTGGPNIVGGAGADNLTGSTFDDIFFGKGGDDVIDGAGGIDTVNFSGAQSDYKVTLLGNNSATIQDIRPGAADGIDTIKNVEFVQFAGKKVAFADLQTTQAPKAGAVTIGDMSIEEGNSGTKTVTFTVTRTGGDAAFSVKYATQDDSAKAGSDYVAKTDTLNFGVGEMKKTFTIVINGDTVVESPEKFFVNLSNATNGATIADSQAVGNILNDDVAAPVNTAPVVTGKNVAVDTHGSVAISSLFTATDKDGNGTIKQYAFWDSGDSDGFISVNGVAQASDKWIFVNATDLANVKYVGGAATGAEKIFVTAFDGTAWSANASLTATTTARADNDFGGDGKSDLLFVNNKTGSVALWQMDGTKLVANETVGKIGTTWKAIGTDDFGGDGKADVLWQNSNGSVAMWQMDGNKIVANETVGKIGSNWKAAAIDDFNGDGKADVLWTSTTGSVALWQMDGSKIAANQTVGTLGANWLVQDAGDFNGDGKADILLRNSSTGSVAMWQMDGNKIVANQTVGTIGTAWKFAGAADFNGDGNDDILWRNDNGSVAMWQMDGNKIIANETVGKIAANWTLADIGDFNNDGKADIMWQNDKGSIAEWQMNGSQIAANQTVHTIGPDWHIV</sequence>
<keyword evidence="2" id="KW-0677">Repeat</keyword>
<dbReference type="Gene3D" id="2.60.40.2030">
    <property type="match status" value="1"/>
</dbReference>
<dbReference type="InterPro" id="IPR028994">
    <property type="entry name" value="Integrin_alpha_N"/>
</dbReference>
<keyword evidence="3" id="KW-0106">Calcium</keyword>
<dbReference type="Pfam" id="PF00353">
    <property type="entry name" value="HemolysinCabind"/>
    <property type="match status" value="1"/>
</dbReference>
<dbReference type="Pfam" id="PF03160">
    <property type="entry name" value="Calx-beta"/>
    <property type="match status" value="1"/>
</dbReference>
<dbReference type="InterPro" id="IPR035940">
    <property type="entry name" value="CAP_sf"/>
</dbReference>
<keyword evidence="1" id="KW-0732">Signal</keyword>
<protein>
    <submittedName>
        <fullName evidence="5">FG-GAP repeat protein</fullName>
    </submittedName>
</protein>
<dbReference type="SMART" id="SM00237">
    <property type="entry name" value="Calx_beta"/>
    <property type="match status" value="1"/>
</dbReference>
<feature type="domain" description="Calx-beta" evidence="4">
    <location>
        <begin position="266"/>
        <end position="360"/>
    </location>
</feature>
<dbReference type="InterPro" id="IPR014044">
    <property type="entry name" value="CAP_dom"/>
</dbReference>
<dbReference type="GO" id="GO:0007154">
    <property type="term" value="P:cell communication"/>
    <property type="evidence" value="ECO:0007669"/>
    <property type="project" value="InterPro"/>
</dbReference>
<dbReference type="InterPro" id="IPR011049">
    <property type="entry name" value="Serralysin-like_metalloprot_C"/>
</dbReference>
<evidence type="ECO:0000256" key="3">
    <source>
        <dbReference type="ARBA" id="ARBA00022837"/>
    </source>
</evidence>
<dbReference type="Gene3D" id="2.130.10.130">
    <property type="entry name" value="Integrin alpha, N-terminal"/>
    <property type="match status" value="1"/>
</dbReference>